<dbReference type="Proteomes" id="UP000094723">
    <property type="component" value="Chromosome"/>
</dbReference>
<gene>
    <name evidence="2" type="ORF">BHF65_00095</name>
</gene>
<keyword evidence="1" id="KW-0472">Membrane</keyword>
<feature type="transmembrane region" description="Helical" evidence="1">
    <location>
        <begin position="25"/>
        <end position="45"/>
    </location>
</feature>
<accession>A0A1D7TP77</accession>
<keyword evidence="1" id="KW-0812">Transmembrane</keyword>
<evidence type="ECO:0000256" key="1">
    <source>
        <dbReference type="SAM" id="Phobius"/>
    </source>
</evidence>
<dbReference type="AlphaFoldDB" id="A0A1D7TP77"/>
<sequence>MLIHQIFDITIVSLKGLMTVKKMNLQLLFTLLIVLCPLFLLIFYLKRKYIKNSETVLSKIRNEFSKQYIVKDSWIHVYPRQNYQFNQPLTYAGGVKCIDPSGKTINYTFTADAKTGKIIDSHIINLEMGF</sequence>
<evidence type="ECO:0000313" key="3">
    <source>
        <dbReference type="Proteomes" id="UP000094723"/>
    </source>
</evidence>
<organism evidence="2 3">
    <name type="scientific">Ligilactobacillus salivarius</name>
    <dbReference type="NCBI Taxonomy" id="1624"/>
    <lineage>
        <taxon>Bacteria</taxon>
        <taxon>Bacillati</taxon>
        <taxon>Bacillota</taxon>
        <taxon>Bacilli</taxon>
        <taxon>Lactobacillales</taxon>
        <taxon>Lactobacillaceae</taxon>
        <taxon>Ligilactobacillus</taxon>
    </lineage>
</organism>
<dbReference type="EMBL" id="CP017107">
    <property type="protein sequence ID" value="AOO72768.1"/>
    <property type="molecule type" value="Genomic_DNA"/>
</dbReference>
<evidence type="ECO:0008006" key="4">
    <source>
        <dbReference type="Google" id="ProtNLM"/>
    </source>
</evidence>
<keyword evidence="1" id="KW-1133">Transmembrane helix</keyword>
<proteinExistence type="predicted"/>
<protein>
    <recommendedName>
        <fullName evidence="4">PepSY domain-containing protein</fullName>
    </recommendedName>
</protein>
<reference evidence="2 3" key="1">
    <citation type="submission" date="2016-09" db="EMBL/GenBank/DDBJ databases">
        <title>Complete Genome Sequence of Lactobacillus salivarius Jin.</title>
        <authorList>
            <person name="Jin N."/>
            <person name="Li C."/>
            <person name="Wang M."/>
            <person name="Ren D."/>
            <person name="Di Y."/>
            <person name="Pan R."/>
            <person name="Du S."/>
            <person name="Lu H."/>
            <person name="Li X."/>
            <person name="Tian M."/>
        </authorList>
    </citation>
    <scope>NUCLEOTIDE SEQUENCE [LARGE SCALE GENOMIC DNA]</scope>
    <source>
        <strain evidence="2 3">CICC 23174</strain>
    </source>
</reference>
<name>A0A1D7TP77_9LACO</name>
<evidence type="ECO:0000313" key="2">
    <source>
        <dbReference type="EMBL" id="AOO72768.1"/>
    </source>
</evidence>